<protein>
    <recommendedName>
        <fullName evidence="4">Major facilitator superfamily (MFS) profile domain-containing protein</fullName>
    </recommendedName>
</protein>
<evidence type="ECO:0000313" key="3">
    <source>
        <dbReference type="Proteomes" id="UP000002071"/>
    </source>
</evidence>
<dbReference type="OrthoDB" id="201415at2157"/>
<evidence type="ECO:0000256" key="1">
    <source>
        <dbReference type="SAM" id="Phobius"/>
    </source>
</evidence>
<dbReference type="eggNOG" id="arCOG06370">
    <property type="taxonomic scope" value="Archaea"/>
</dbReference>
<dbReference type="GeneID" id="8384465"/>
<dbReference type="AlphaFoldDB" id="C7NUI1"/>
<dbReference type="EMBL" id="CP001687">
    <property type="protein sequence ID" value="ACV12338.1"/>
    <property type="molecule type" value="Genomic_DNA"/>
</dbReference>
<evidence type="ECO:0008006" key="4">
    <source>
        <dbReference type="Google" id="ProtNLM"/>
    </source>
</evidence>
<feature type="transmembrane region" description="Helical" evidence="1">
    <location>
        <begin position="54"/>
        <end position="73"/>
    </location>
</feature>
<dbReference type="KEGG" id="hut:Huta_2171"/>
<dbReference type="HOGENOM" id="CLU_197240_0_0_2"/>
<organism evidence="2 3">
    <name type="scientific">Halorhabdus utahensis (strain DSM 12940 / JCM 11049 / AX-2)</name>
    <dbReference type="NCBI Taxonomy" id="519442"/>
    <lineage>
        <taxon>Archaea</taxon>
        <taxon>Methanobacteriati</taxon>
        <taxon>Methanobacteriota</taxon>
        <taxon>Stenosarchaea group</taxon>
        <taxon>Halobacteria</taxon>
        <taxon>Halobacteriales</taxon>
        <taxon>Haloarculaceae</taxon>
        <taxon>Halorhabdus</taxon>
    </lineage>
</organism>
<name>C7NUI1_HALUD</name>
<gene>
    <name evidence="2" type="ordered locus">Huta_2171</name>
</gene>
<dbReference type="InterPro" id="IPR057182">
    <property type="entry name" value="DUF7860"/>
</dbReference>
<keyword evidence="3" id="KW-1185">Reference proteome</keyword>
<evidence type="ECO:0000313" key="2">
    <source>
        <dbReference type="EMBL" id="ACV12338.1"/>
    </source>
</evidence>
<keyword evidence="1" id="KW-0472">Membrane</keyword>
<reference evidence="2 3" key="1">
    <citation type="journal article" date="2009" name="Stand. Genomic Sci.">
        <title>Complete genome sequence of Halorhabdus utahensis type strain (AX-2).</title>
        <authorList>
            <person name="Anderson I."/>
            <person name="Tindall B.J."/>
            <person name="Pomrenke H."/>
            <person name="Goker M."/>
            <person name="Lapidus A."/>
            <person name="Nolan M."/>
            <person name="Copeland A."/>
            <person name="Glavina Del Rio T."/>
            <person name="Chen F."/>
            <person name="Tice H."/>
            <person name="Cheng J.F."/>
            <person name="Lucas S."/>
            <person name="Chertkov O."/>
            <person name="Bruce D."/>
            <person name="Brettin T."/>
            <person name="Detter J.C."/>
            <person name="Han C."/>
            <person name="Goodwin L."/>
            <person name="Land M."/>
            <person name="Hauser L."/>
            <person name="Chang Y.J."/>
            <person name="Jeffries C.D."/>
            <person name="Pitluck S."/>
            <person name="Pati A."/>
            <person name="Mavromatis K."/>
            <person name="Ivanova N."/>
            <person name="Ovchinnikova G."/>
            <person name="Chen A."/>
            <person name="Palaniappan K."/>
            <person name="Chain P."/>
            <person name="Rohde M."/>
            <person name="Bristow J."/>
            <person name="Eisen J.A."/>
            <person name="Markowitz V."/>
            <person name="Hugenholtz P."/>
            <person name="Kyrpides N.C."/>
            <person name="Klenk H.P."/>
        </authorList>
    </citation>
    <scope>NUCLEOTIDE SEQUENCE [LARGE SCALE GENOMIC DNA]</scope>
    <source>
        <strain evidence="3">DSM 12940 / JCM 11049 / AX-2</strain>
    </source>
</reference>
<sequence>MAPTRNMDYAAWTKNSFLLGVGLLTIGALGHIVGPALVGQLEGWVSTLLLDLEILGVLIGLIAPLVFGIVLPLTE</sequence>
<dbReference type="RefSeq" id="WP_015789909.1">
    <property type="nucleotide sequence ID" value="NC_013158.1"/>
</dbReference>
<proteinExistence type="predicted"/>
<keyword evidence="1" id="KW-1133">Transmembrane helix</keyword>
<dbReference type="Pfam" id="PF25259">
    <property type="entry name" value="DUF7860"/>
    <property type="match status" value="1"/>
</dbReference>
<dbReference type="Proteomes" id="UP000002071">
    <property type="component" value="Chromosome"/>
</dbReference>
<keyword evidence="1" id="KW-0812">Transmembrane</keyword>
<accession>C7NUI1</accession>